<accession>H6L2I8</accession>
<dbReference type="HOGENOM" id="CLU_021155_0_0_10"/>
<dbReference type="KEGG" id="sgn:SGRA_0910"/>
<evidence type="ECO:0000256" key="1">
    <source>
        <dbReference type="ARBA" id="ARBA00006586"/>
    </source>
</evidence>
<comment type="similarity">
    <text evidence="1">Belongs to the peptidase S45 family.</text>
</comment>
<evidence type="ECO:0000313" key="5">
    <source>
        <dbReference type="EMBL" id="AFC23646.1"/>
    </source>
</evidence>
<dbReference type="eggNOG" id="COG2366">
    <property type="taxonomic scope" value="Bacteria"/>
</dbReference>
<evidence type="ECO:0000313" key="6">
    <source>
        <dbReference type="Proteomes" id="UP000007519"/>
    </source>
</evidence>
<dbReference type="Gene3D" id="3.60.20.10">
    <property type="entry name" value="Glutamine Phosphoribosylpyrophosphate, subunit 1, domain 1"/>
    <property type="match status" value="1"/>
</dbReference>
<proteinExistence type="inferred from homology"/>
<organism evidence="5 6">
    <name type="scientific">Saprospira grandis (strain Lewin)</name>
    <dbReference type="NCBI Taxonomy" id="984262"/>
    <lineage>
        <taxon>Bacteria</taxon>
        <taxon>Pseudomonadati</taxon>
        <taxon>Bacteroidota</taxon>
        <taxon>Saprospiria</taxon>
        <taxon>Saprospirales</taxon>
        <taxon>Saprospiraceae</taxon>
        <taxon>Saprospira</taxon>
    </lineage>
</organism>
<keyword evidence="4" id="KW-0865">Zymogen</keyword>
<dbReference type="Gene3D" id="2.30.120.10">
    <property type="match status" value="1"/>
</dbReference>
<dbReference type="InterPro" id="IPR043146">
    <property type="entry name" value="Penicillin_amidase_N_B-knob"/>
</dbReference>
<dbReference type="STRING" id="984262.SGRA_0910"/>
<keyword evidence="3" id="KW-0378">Hydrolase</keyword>
<dbReference type="Gene3D" id="1.10.1400.10">
    <property type="match status" value="1"/>
</dbReference>
<dbReference type="Proteomes" id="UP000007519">
    <property type="component" value="Chromosome"/>
</dbReference>
<dbReference type="GO" id="GO:0016811">
    <property type="term" value="F:hydrolase activity, acting on carbon-nitrogen (but not peptide) bonds, in linear amides"/>
    <property type="evidence" value="ECO:0007669"/>
    <property type="project" value="InterPro"/>
</dbReference>
<evidence type="ECO:0000256" key="3">
    <source>
        <dbReference type="ARBA" id="ARBA00022801"/>
    </source>
</evidence>
<dbReference type="AlphaFoldDB" id="H6L2I8"/>
<dbReference type="OrthoDB" id="9759796at2"/>
<dbReference type="InterPro" id="IPR023343">
    <property type="entry name" value="Penicillin_amidase_dom1"/>
</dbReference>
<dbReference type="MEROPS" id="S45.002"/>
<dbReference type="SUPFAM" id="SSF56235">
    <property type="entry name" value="N-terminal nucleophile aminohydrolases (Ntn hydrolases)"/>
    <property type="match status" value="1"/>
</dbReference>
<evidence type="ECO:0000256" key="4">
    <source>
        <dbReference type="ARBA" id="ARBA00023145"/>
    </source>
</evidence>
<dbReference type="Pfam" id="PF01804">
    <property type="entry name" value="Penicil_amidase"/>
    <property type="match status" value="1"/>
</dbReference>
<protein>
    <submittedName>
        <fullName evidence="5">Acyl-homoserine-lactone acylase</fullName>
    </submittedName>
</protein>
<dbReference type="Gene3D" id="1.10.439.10">
    <property type="entry name" value="Penicillin Amidohydrolase, domain 1"/>
    <property type="match status" value="1"/>
</dbReference>
<dbReference type="PANTHER" id="PTHR34218:SF3">
    <property type="entry name" value="ACYL-HOMOSERINE LACTONE ACYLASE PVDQ"/>
    <property type="match status" value="1"/>
</dbReference>
<dbReference type="GO" id="GO:0017000">
    <property type="term" value="P:antibiotic biosynthetic process"/>
    <property type="evidence" value="ECO:0007669"/>
    <property type="project" value="InterPro"/>
</dbReference>
<dbReference type="EMBL" id="CP002831">
    <property type="protein sequence ID" value="AFC23646.1"/>
    <property type="molecule type" value="Genomic_DNA"/>
</dbReference>
<dbReference type="PANTHER" id="PTHR34218">
    <property type="entry name" value="PEPTIDASE S45 PENICILLIN AMIDASE"/>
    <property type="match status" value="1"/>
</dbReference>
<dbReference type="InterPro" id="IPR029055">
    <property type="entry name" value="Ntn_hydrolases_N"/>
</dbReference>
<dbReference type="RefSeq" id="WP_015691297.1">
    <property type="nucleotide sequence ID" value="NC_016940.1"/>
</dbReference>
<sequence length="684" mass="78307">MLFFFLVFSVCPLFAQQKIEPKSIDIVRDSFGMPHIFAPTNPEVVYGLAWANAEDNFEAMQETVLIAKGLMGRYKGKEGAAFDYFVKALDLEGRYEAQKDQLNDEFMQLLSAYVTALNDFAKKQPERVLFKRAFPVTEKDILKVYLLSFAALSGLPDALGDIMEGREPGAFSQEAPLGSNAYAMSKSRTASGQTYLAINPHFMLQGPLSFYEAHLCSEEGWNITGALFQGGTSVFMGNNEHLGWGHTFNYLDLLDVFELDMHPKKKKQYRWGEGYKKLQTRRFWLKVKVGAFVLPVRRKTYWSEFGPTFKAPNGKFYALRSPALDALAAGQQFYEMGKAKNLQEFKAALDQNALPLFNIVYADKEDNLLYLCNGMIPQRPDSFDYSGTLLGKKENCWNNYLSLEEKPLLENPDCGYLFNTNNTPTIASCDSVREEMKVPYTDLRPGLNNRAHRFLELIESEMGLLNWEDFKAIKFDQQLSKASPFYQSIQFIYDLKPEDYPHLRKPLRELQNWSLSADAKDPRAGLVLLTFQYIFKEKGYGDEVFISGPKINTAELLAGLEKASRYLYKHHNKLLVPISELARYQRGEQWQPTSGFPDMLSPTYYEMPNEEGQLVPTFGDTYIHFVRFNENGPAQIQTLLPYFQSPQIQAYKNQVEALEKRSLKTVEMDKIKVMKSALKIYHPE</sequence>
<evidence type="ECO:0000256" key="2">
    <source>
        <dbReference type="ARBA" id="ARBA00022729"/>
    </source>
</evidence>
<reference evidence="5 6" key="1">
    <citation type="journal article" date="2012" name="Stand. Genomic Sci.">
        <title>Complete genome sequencing and analysis of Saprospira grandis str. Lewin, a predatory marine bacterium.</title>
        <authorList>
            <person name="Saw J.H."/>
            <person name="Yuryev A."/>
            <person name="Kanbe M."/>
            <person name="Hou S."/>
            <person name="Young A.G."/>
            <person name="Aizawa S."/>
            <person name="Alam M."/>
        </authorList>
    </citation>
    <scope>NUCLEOTIDE SEQUENCE [LARGE SCALE GENOMIC DNA]</scope>
    <source>
        <strain evidence="5 6">Lewin</strain>
    </source>
</reference>
<dbReference type="InterPro" id="IPR002692">
    <property type="entry name" value="S45"/>
</dbReference>
<keyword evidence="2" id="KW-0732">Signal</keyword>
<name>H6L2I8_SAPGL</name>
<keyword evidence="6" id="KW-1185">Reference proteome</keyword>
<gene>
    <name evidence="5" type="ordered locus">SGRA_0910</name>
</gene>
<dbReference type="InterPro" id="IPR043147">
    <property type="entry name" value="Penicillin_amidase_A-knob"/>
</dbReference>